<dbReference type="KEGG" id="din:Selin_1615"/>
<keyword evidence="18" id="KW-1185">Reference proteome</keyword>
<keyword evidence="7 16" id="KW-0032">Aminotransferase</keyword>
<dbReference type="InterPro" id="IPR001544">
    <property type="entry name" value="Aminotrans_IV"/>
</dbReference>
<accession>E6W0C7</accession>
<dbReference type="EMBL" id="CP002432">
    <property type="protein sequence ID" value="ADU66345.1"/>
    <property type="molecule type" value="Genomic_DNA"/>
</dbReference>
<evidence type="ECO:0000256" key="2">
    <source>
        <dbReference type="ARBA" id="ARBA00003109"/>
    </source>
</evidence>
<comment type="cofactor">
    <cofactor evidence="1 15">
        <name>pyridoxal 5'-phosphate</name>
        <dbReference type="ChEBI" id="CHEBI:597326"/>
    </cofactor>
</comment>
<dbReference type="GO" id="GO:0009098">
    <property type="term" value="P:L-leucine biosynthetic process"/>
    <property type="evidence" value="ECO:0007669"/>
    <property type="project" value="UniProtKB-UniPathway"/>
</dbReference>
<dbReference type="GO" id="GO:0009097">
    <property type="term" value="P:isoleucine biosynthetic process"/>
    <property type="evidence" value="ECO:0007669"/>
    <property type="project" value="UniProtKB-UniPathway"/>
</dbReference>
<keyword evidence="16" id="KW-0028">Amino-acid biosynthesis</keyword>
<comment type="catalytic activity">
    <reaction evidence="11 16">
        <text>L-isoleucine + 2-oxoglutarate = (S)-3-methyl-2-oxopentanoate + L-glutamate</text>
        <dbReference type="Rhea" id="RHEA:24801"/>
        <dbReference type="ChEBI" id="CHEBI:16810"/>
        <dbReference type="ChEBI" id="CHEBI:29985"/>
        <dbReference type="ChEBI" id="CHEBI:35146"/>
        <dbReference type="ChEBI" id="CHEBI:58045"/>
        <dbReference type="EC" id="2.6.1.42"/>
    </reaction>
</comment>
<name>E6W0C7_DESIS</name>
<dbReference type="UniPathway" id="UPA00048">
    <property type="reaction ID" value="UER00073"/>
</dbReference>
<dbReference type="UniPathway" id="UPA00047">
    <property type="reaction ID" value="UER00058"/>
</dbReference>
<comment type="pathway">
    <text evidence="4">Amino-acid biosynthesis; L-valine biosynthesis; L-valine from pyruvate: step 4/4.</text>
</comment>
<dbReference type="HOGENOM" id="CLU_031922_1_0_0"/>
<comment type="pathway">
    <text evidence="5">Amino-acid biosynthesis; L-leucine biosynthesis; L-leucine from 3-methyl-2-oxobutanoate: step 4/4.</text>
</comment>
<evidence type="ECO:0000256" key="1">
    <source>
        <dbReference type="ARBA" id="ARBA00001933"/>
    </source>
</evidence>
<evidence type="ECO:0000256" key="9">
    <source>
        <dbReference type="ARBA" id="ARBA00022898"/>
    </source>
</evidence>
<keyword evidence="16" id="KW-0100">Branched-chain amino acid biosynthesis</keyword>
<dbReference type="EC" id="2.6.1.42" evidence="16"/>
<evidence type="ECO:0000256" key="12">
    <source>
        <dbReference type="ARBA" id="ARBA00049229"/>
    </source>
</evidence>
<dbReference type="CDD" id="cd01557">
    <property type="entry name" value="BCAT_beta_family"/>
    <property type="match status" value="1"/>
</dbReference>
<dbReference type="InterPro" id="IPR036038">
    <property type="entry name" value="Aminotransferase-like"/>
</dbReference>
<evidence type="ECO:0000256" key="10">
    <source>
        <dbReference type="ARBA" id="ARBA00048212"/>
    </source>
</evidence>
<comment type="pathway">
    <text evidence="3">Amino-acid biosynthesis; L-isoleucine biosynthesis; L-isoleucine from 2-oxobutanoate: step 4/4.</text>
</comment>
<proteinExistence type="inferred from homology"/>
<comment type="catalytic activity">
    <reaction evidence="12 16">
        <text>L-leucine + 2-oxoglutarate = 4-methyl-2-oxopentanoate + L-glutamate</text>
        <dbReference type="Rhea" id="RHEA:18321"/>
        <dbReference type="ChEBI" id="CHEBI:16810"/>
        <dbReference type="ChEBI" id="CHEBI:17865"/>
        <dbReference type="ChEBI" id="CHEBI:29985"/>
        <dbReference type="ChEBI" id="CHEBI:57427"/>
        <dbReference type="EC" id="2.6.1.42"/>
    </reaction>
</comment>
<protein>
    <recommendedName>
        <fullName evidence="16">Branched-chain-amino-acid aminotransferase</fullName>
        <ecNumber evidence="16">2.6.1.42</ecNumber>
    </recommendedName>
</protein>
<dbReference type="FunCoup" id="E6W0C7">
    <property type="interactions" value="413"/>
</dbReference>
<dbReference type="Gene3D" id="3.20.10.10">
    <property type="entry name" value="D-amino Acid Aminotransferase, subunit A, domain 2"/>
    <property type="match status" value="1"/>
</dbReference>
<evidence type="ECO:0000256" key="8">
    <source>
        <dbReference type="ARBA" id="ARBA00022679"/>
    </source>
</evidence>
<evidence type="ECO:0000256" key="13">
    <source>
        <dbReference type="PIRSR" id="PIRSR006468-1"/>
    </source>
</evidence>
<dbReference type="NCBIfam" id="TIGR01123">
    <property type="entry name" value="ilvE_II"/>
    <property type="match status" value="1"/>
</dbReference>
<evidence type="ECO:0000256" key="11">
    <source>
        <dbReference type="ARBA" id="ARBA00048798"/>
    </source>
</evidence>
<dbReference type="SUPFAM" id="SSF56752">
    <property type="entry name" value="D-aminoacid aminotransferase-like PLP-dependent enzymes"/>
    <property type="match status" value="1"/>
</dbReference>
<comment type="function">
    <text evidence="2">Acts on leucine, isoleucine and valine.</text>
</comment>
<dbReference type="InterPro" id="IPR043132">
    <property type="entry name" value="BCAT-like_C"/>
</dbReference>
<organism evidence="17 18">
    <name type="scientific">Desulfurispirillum indicum (strain ATCC BAA-1389 / DSM 22839 / S5)</name>
    <dbReference type="NCBI Taxonomy" id="653733"/>
    <lineage>
        <taxon>Bacteria</taxon>
        <taxon>Pseudomonadati</taxon>
        <taxon>Chrysiogenota</taxon>
        <taxon>Chrysiogenia</taxon>
        <taxon>Chrysiogenales</taxon>
        <taxon>Chrysiogenaceae</taxon>
        <taxon>Desulfurispirillum</taxon>
    </lineage>
</organism>
<dbReference type="GO" id="GO:0052656">
    <property type="term" value="F:L-isoleucine-2-oxoglutarate transaminase activity"/>
    <property type="evidence" value="ECO:0007669"/>
    <property type="project" value="RHEA"/>
</dbReference>
<comment type="catalytic activity">
    <reaction evidence="10 16">
        <text>L-valine + 2-oxoglutarate = 3-methyl-2-oxobutanoate + L-glutamate</text>
        <dbReference type="Rhea" id="RHEA:24813"/>
        <dbReference type="ChEBI" id="CHEBI:11851"/>
        <dbReference type="ChEBI" id="CHEBI:16810"/>
        <dbReference type="ChEBI" id="CHEBI:29985"/>
        <dbReference type="ChEBI" id="CHEBI:57762"/>
        <dbReference type="EC" id="2.6.1.42"/>
    </reaction>
</comment>
<evidence type="ECO:0000256" key="5">
    <source>
        <dbReference type="ARBA" id="ARBA00005072"/>
    </source>
</evidence>
<dbReference type="NCBIfam" id="NF009897">
    <property type="entry name" value="PRK13357.1"/>
    <property type="match status" value="1"/>
</dbReference>
<dbReference type="GO" id="GO:0052654">
    <property type="term" value="F:L-leucine-2-oxoglutarate transaminase activity"/>
    <property type="evidence" value="ECO:0007669"/>
    <property type="project" value="RHEA"/>
</dbReference>
<evidence type="ECO:0000256" key="4">
    <source>
        <dbReference type="ARBA" id="ARBA00004931"/>
    </source>
</evidence>
<dbReference type="InterPro" id="IPR005786">
    <property type="entry name" value="B_amino_transII"/>
</dbReference>
<sequence length="343" mass="37812">MCAFPQTKASLDWSNLSFSYMDTGSRYRACYRNGSWDAHMSADKNITLPEGSQALNYGQQCFEGLKAYTTASGDVVLFRPDMNLARINRSARRLLMQEIPADIFMEGLERVVRENYAFVPPYGHGASLYLRPLYLGIGDNLGLKSASEFLFTVYCSPVGPYYKDGFKPIHLMVSDYDRAAPHGTGNVKVGGNYAAGLLASQEARQKGFAEAIFLDATTRTYIDEVGTSNFFGITADNTLITPVSSSILESITRLSLVEVAQSMGMKVEQRPVALSELENFVEAGCCGTAAVITPISHVTSGERTYQFGDGVSAGQMTTRLYERLLDIQLGKDEEFSHWLHKVI</sequence>
<dbReference type="STRING" id="653733.Selin_1615"/>
<evidence type="ECO:0000256" key="16">
    <source>
        <dbReference type="RuleBase" id="RU004517"/>
    </source>
</evidence>
<gene>
    <name evidence="17" type="ordered locus">Selin_1615</name>
</gene>
<evidence type="ECO:0000256" key="6">
    <source>
        <dbReference type="ARBA" id="ARBA00009320"/>
    </source>
</evidence>
<keyword evidence="9 15" id="KW-0663">Pyridoxal phosphate</keyword>
<dbReference type="GO" id="GO:0052655">
    <property type="term" value="F:L-valine-2-oxoglutarate transaminase activity"/>
    <property type="evidence" value="ECO:0007669"/>
    <property type="project" value="RHEA"/>
</dbReference>
<dbReference type="InterPro" id="IPR033939">
    <property type="entry name" value="BCAT_family"/>
</dbReference>
<reference evidence="17 18" key="1">
    <citation type="submission" date="2010-12" db="EMBL/GenBank/DDBJ databases">
        <title>Complete sequence of Desulfurispirillum indicum S5.</title>
        <authorList>
            <consortium name="US DOE Joint Genome Institute"/>
            <person name="Lucas S."/>
            <person name="Copeland A."/>
            <person name="Lapidus A."/>
            <person name="Cheng J.-F."/>
            <person name="Goodwin L."/>
            <person name="Pitluck S."/>
            <person name="Chertkov O."/>
            <person name="Held B."/>
            <person name="Detter J.C."/>
            <person name="Han C."/>
            <person name="Tapia R."/>
            <person name="Land M."/>
            <person name="Hauser L."/>
            <person name="Kyrpides N."/>
            <person name="Ivanova N."/>
            <person name="Mikhailova N."/>
            <person name="Haggblom M."/>
            <person name="Rauschenbach I."/>
            <person name="Bini E."/>
            <person name="Woyke T."/>
        </authorList>
    </citation>
    <scope>NUCLEOTIDE SEQUENCE [LARGE SCALE GENOMIC DNA]</scope>
    <source>
        <strain evidence="18">ATCC BAA-1389 / DSM 22839 / S5</strain>
    </source>
</reference>
<dbReference type="AlphaFoldDB" id="E6W0C7"/>
<evidence type="ECO:0000256" key="7">
    <source>
        <dbReference type="ARBA" id="ARBA00022576"/>
    </source>
</evidence>
<dbReference type="PANTHER" id="PTHR42825:SF2">
    <property type="entry name" value="BRANCHED-CHAIN-AMINO-ACID AMINOTRANSFERASE 3, CHLOROPLASTIC-RELATED"/>
    <property type="match status" value="1"/>
</dbReference>
<dbReference type="RefSeq" id="WP_013506225.1">
    <property type="nucleotide sequence ID" value="NC_014836.1"/>
</dbReference>
<dbReference type="PANTHER" id="PTHR42825">
    <property type="entry name" value="AMINO ACID AMINOTRANSFERASE"/>
    <property type="match status" value="1"/>
</dbReference>
<dbReference type="InterPro" id="IPR018300">
    <property type="entry name" value="Aminotrans_IV_CS"/>
</dbReference>
<dbReference type="FunFam" id="3.30.470.10:FF:000004">
    <property type="entry name" value="Branched-chain-amino-acid aminotransferase"/>
    <property type="match status" value="1"/>
</dbReference>
<dbReference type="PROSITE" id="PS00770">
    <property type="entry name" value="AA_TRANSFER_CLASS_4"/>
    <property type="match status" value="1"/>
</dbReference>
<dbReference type="InParanoid" id="E6W0C7"/>
<dbReference type="eggNOG" id="COG0115">
    <property type="taxonomic scope" value="Bacteria"/>
</dbReference>
<evidence type="ECO:0000313" key="17">
    <source>
        <dbReference type="EMBL" id="ADU66345.1"/>
    </source>
</evidence>
<evidence type="ECO:0000256" key="14">
    <source>
        <dbReference type="RuleBase" id="RU004106"/>
    </source>
</evidence>
<feature type="modified residue" description="N6-(pyridoxal phosphate)lysine" evidence="13">
    <location>
        <position position="188"/>
    </location>
</feature>
<dbReference type="Gene3D" id="3.30.470.10">
    <property type="match status" value="1"/>
</dbReference>
<evidence type="ECO:0000256" key="3">
    <source>
        <dbReference type="ARBA" id="ARBA00004824"/>
    </source>
</evidence>
<evidence type="ECO:0000313" key="18">
    <source>
        <dbReference type="Proteomes" id="UP000002572"/>
    </source>
</evidence>
<dbReference type="OrthoDB" id="9804984at2"/>
<dbReference type="Proteomes" id="UP000002572">
    <property type="component" value="Chromosome"/>
</dbReference>
<keyword evidence="8 16" id="KW-0808">Transferase</keyword>
<evidence type="ECO:0000256" key="15">
    <source>
        <dbReference type="RuleBase" id="RU004516"/>
    </source>
</evidence>
<dbReference type="Pfam" id="PF01063">
    <property type="entry name" value="Aminotran_4"/>
    <property type="match status" value="1"/>
</dbReference>
<dbReference type="UniPathway" id="UPA00049">
    <property type="reaction ID" value="UER00062"/>
</dbReference>
<comment type="similarity">
    <text evidence="6 14">Belongs to the class-IV pyridoxal-phosphate-dependent aminotransferase family.</text>
</comment>
<dbReference type="GO" id="GO:0009099">
    <property type="term" value="P:L-valine biosynthetic process"/>
    <property type="evidence" value="ECO:0007669"/>
    <property type="project" value="UniProtKB-UniPathway"/>
</dbReference>
<dbReference type="PIRSF" id="PIRSF006468">
    <property type="entry name" value="BCAT1"/>
    <property type="match status" value="1"/>
</dbReference>
<dbReference type="InterPro" id="IPR043131">
    <property type="entry name" value="BCAT-like_N"/>
</dbReference>